<feature type="compositionally biased region" description="Low complexity" evidence="1">
    <location>
        <begin position="63"/>
        <end position="112"/>
    </location>
</feature>
<feature type="transmembrane region" description="Helical" evidence="2">
    <location>
        <begin position="37"/>
        <end position="55"/>
    </location>
</feature>
<accession>A0AAU7YXM1</accession>
<dbReference type="KEGG" id="tgi:RBB81_17180"/>
<evidence type="ECO:0000256" key="2">
    <source>
        <dbReference type="SAM" id="Phobius"/>
    </source>
</evidence>
<dbReference type="EMBL" id="CP132938">
    <property type="protein sequence ID" value="XCB21306.1"/>
    <property type="molecule type" value="Genomic_DNA"/>
</dbReference>
<reference evidence="3" key="1">
    <citation type="submission" date="2023-08" db="EMBL/GenBank/DDBJ databases">
        <authorList>
            <person name="Messyasz A."/>
            <person name="Mannisto M.K."/>
            <person name="Kerkhof L.J."/>
            <person name="Haggblom M."/>
        </authorList>
    </citation>
    <scope>NUCLEOTIDE SEQUENCE</scope>
    <source>
        <strain evidence="3">M8UP39</strain>
    </source>
</reference>
<dbReference type="AlphaFoldDB" id="A0AAU7YXM1"/>
<proteinExistence type="predicted"/>
<keyword evidence="2" id="KW-0472">Membrane</keyword>
<protein>
    <submittedName>
        <fullName evidence="3">Uncharacterized protein</fullName>
    </submittedName>
</protein>
<keyword evidence="2" id="KW-1133">Transmembrane helix</keyword>
<keyword evidence="2" id="KW-0812">Transmembrane</keyword>
<evidence type="ECO:0000313" key="3">
    <source>
        <dbReference type="EMBL" id="XCB21306.1"/>
    </source>
</evidence>
<organism evidence="3">
    <name type="scientific">Tunturiibacter gelidiferens</name>
    <dbReference type="NCBI Taxonomy" id="3069689"/>
    <lineage>
        <taxon>Bacteria</taxon>
        <taxon>Pseudomonadati</taxon>
        <taxon>Acidobacteriota</taxon>
        <taxon>Terriglobia</taxon>
        <taxon>Terriglobales</taxon>
        <taxon>Acidobacteriaceae</taxon>
        <taxon>Tunturiibacter</taxon>
    </lineage>
</organism>
<feature type="region of interest" description="Disordered" evidence="1">
    <location>
        <begin position="63"/>
        <end position="130"/>
    </location>
</feature>
<sequence length="130" mass="13331">MTRKLYRRNAGGWVYWAGGKRANLVEERSPMKREIEFVGSFAMSVLLLAGSFAVAQSATTVKAKKPGAATTTTAAATSATAQSAAPAANAQATPAASGQTSGVAATTATTTTKPKTMVSADKRTIPIPQI</sequence>
<dbReference type="RefSeq" id="WP_183788003.1">
    <property type="nucleotide sequence ID" value="NZ_CP132938.1"/>
</dbReference>
<gene>
    <name evidence="3" type="ORF">RBB81_17180</name>
</gene>
<evidence type="ECO:0000256" key="1">
    <source>
        <dbReference type="SAM" id="MobiDB-lite"/>
    </source>
</evidence>
<reference evidence="3" key="2">
    <citation type="journal article" date="2024" name="Environ. Microbiol.">
        <title>Genome analysis and description of Tunturibacter gen. nov. expands the diversity of Terriglobia in tundra soils.</title>
        <authorList>
            <person name="Messyasz A."/>
            <person name="Mannisto M.K."/>
            <person name="Kerkhof L.J."/>
            <person name="Haggblom M.M."/>
        </authorList>
    </citation>
    <scope>NUCLEOTIDE SEQUENCE</scope>
    <source>
        <strain evidence="3">M8UP39</strain>
    </source>
</reference>
<name>A0AAU7YXM1_9BACT</name>